<dbReference type="KEGG" id="rlg:Rleg_6499"/>
<dbReference type="EMBL" id="CP001627">
    <property type="protein sequence ID" value="ACS61243.1"/>
    <property type="molecule type" value="Genomic_DNA"/>
</dbReference>
<geneLocation type="plasmid" evidence="1 2">
    <name>pR132505</name>
</geneLocation>
<keyword evidence="1" id="KW-0614">Plasmid</keyword>
<dbReference type="SUPFAM" id="SSF53474">
    <property type="entry name" value="alpha/beta-Hydrolases"/>
    <property type="match status" value="1"/>
</dbReference>
<accession>C6BAY5</accession>
<evidence type="ECO:0000313" key="2">
    <source>
        <dbReference type="Proteomes" id="UP000002256"/>
    </source>
</evidence>
<gene>
    <name evidence="1" type="ordered locus">Rleg_6499</name>
</gene>
<name>C6BAY5_RHILS</name>
<dbReference type="OrthoDB" id="9771666at2"/>
<dbReference type="AlphaFoldDB" id="C6BAY5"/>
<sequence length="109" mass="11510">MDAYLVHVLSPGDLDTIATTREAGTRIAYSEQQLSGWILAVQGVVAYLKGQPRSGGKIGILGISLGTQIASAASLGRSIIEAEVVEELRRNHLTPSSLNPPQINATIES</sequence>
<reference evidence="1 2" key="1">
    <citation type="journal article" date="2010" name="Stand. Genomic Sci.">
        <title>Complete genome sequence of Rhizobium leguminosarum bv. trifolii strain WSM1325, an effective microsymbiont of annual Mediterranean clovers.</title>
        <authorList>
            <person name="Reeve W."/>
            <person name="O'Hara G."/>
            <person name="Chain P."/>
            <person name="Ardley J."/>
            <person name="Brau L."/>
            <person name="Nandesena K."/>
            <person name="Tiwari R."/>
            <person name="Copeland A."/>
            <person name="Nolan M."/>
            <person name="Han C."/>
            <person name="Brettin T."/>
            <person name="Land M."/>
            <person name="Ovchinikova G."/>
            <person name="Ivanova N."/>
            <person name="Mavromatis K."/>
            <person name="Markowitz V."/>
            <person name="Kyrpides N."/>
            <person name="Melino V."/>
            <person name="Denton M."/>
            <person name="Yates R."/>
            <person name="Howieson J."/>
        </authorList>
    </citation>
    <scope>NUCLEOTIDE SEQUENCE [LARGE SCALE GENOMIC DNA]</scope>
    <source>
        <strain evidence="1 2">WSM1325</strain>
        <plasmid evidence="2">Plasmid pR132505</plasmid>
    </source>
</reference>
<protein>
    <submittedName>
        <fullName evidence="1">Uncharacterized protein</fullName>
    </submittedName>
</protein>
<organism evidence="1 2">
    <name type="scientific">Rhizobium leguminosarum bv. trifolii (strain WSM1325)</name>
    <dbReference type="NCBI Taxonomy" id="395491"/>
    <lineage>
        <taxon>Bacteria</taxon>
        <taxon>Pseudomonadati</taxon>
        <taxon>Pseudomonadota</taxon>
        <taxon>Alphaproteobacteria</taxon>
        <taxon>Hyphomicrobiales</taxon>
        <taxon>Rhizobiaceae</taxon>
        <taxon>Rhizobium/Agrobacterium group</taxon>
        <taxon>Rhizobium</taxon>
    </lineage>
</organism>
<proteinExistence type="predicted"/>
<dbReference type="Proteomes" id="UP000002256">
    <property type="component" value="Plasmid pR132505"/>
</dbReference>
<evidence type="ECO:0000313" key="1">
    <source>
        <dbReference type="EMBL" id="ACS61243.1"/>
    </source>
</evidence>
<dbReference type="InterPro" id="IPR029058">
    <property type="entry name" value="AB_hydrolase_fold"/>
</dbReference>
<dbReference type="HOGENOM" id="CLU_2181813_0_0_5"/>